<gene>
    <name evidence="3" type="ORF">BCY91_09195</name>
</gene>
<keyword evidence="4" id="KW-1185">Reference proteome</keyword>
<dbReference type="Proteomes" id="UP000283433">
    <property type="component" value="Unassembled WGS sequence"/>
</dbReference>
<proteinExistence type="predicted"/>
<accession>A0A419S377</accession>
<feature type="domain" description="DUF3291" evidence="2">
    <location>
        <begin position="127"/>
        <end position="205"/>
    </location>
</feature>
<protein>
    <submittedName>
        <fullName evidence="3">DUF3291 domain-containing protein</fullName>
    </submittedName>
</protein>
<dbReference type="InterPro" id="IPR049574">
    <property type="entry name" value="CrtA-like"/>
</dbReference>
<name>A0A419S377_9SPHI</name>
<dbReference type="AlphaFoldDB" id="A0A419S377"/>
<dbReference type="InterPro" id="IPR021708">
    <property type="entry name" value="DUF3291"/>
</dbReference>
<keyword evidence="1" id="KW-1133">Transmembrane helix</keyword>
<evidence type="ECO:0000256" key="1">
    <source>
        <dbReference type="SAM" id="Phobius"/>
    </source>
</evidence>
<evidence type="ECO:0000259" key="2">
    <source>
        <dbReference type="Pfam" id="PF11695"/>
    </source>
</evidence>
<dbReference type="EMBL" id="MBTA01000027">
    <property type="protein sequence ID" value="RKD13734.1"/>
    <property type="molecule type" value="Genomic_DNA"/>
</dbReference>
<dbReference type="OrthoDB" id="1122317at2"/>
<keyword evidence="1" id="KW-0472">Membrane</keyword>
<comment type="caution">
    <text evidence="3">The sequence shown here is derived from an EMBL/GenBank/DDBJ whole genome shotgun (WGS) entry which is preliminary data.</text>
</comment>
<dbReference type="CDD" id="cd21650">
    <property type="entry name" value="CrtA-like"/>
    <property type="match status" value="1"/>
</dbReference>
<feature type="transmembrane region" description="Helical" evidence="1">
    <location>
        <begin position="12"/>
        <end position="31"/>
    </location>
</feature>
<evidence type="ECO:0000313" key="4">
    <source>
        <dbReference type="Proteomes" id="UP000283433"/>
    </source>
</evidence>
<evidence type="ECO:0000313" key="3">
    <source>
        <dbReference type="EMBL" id="RKD13734.1"/>
    </source>
</evidence>
<dbReference type="Pfam" id="PF11695">
    <property type="entry name" value="DUF3291"/>
    <property type="match status" value="1"/>
</dbReference>
<keyword evidence="1" id="KW-0812">Transmembrane</keyword>
<reference evidence="3 4" key="1">
    <citation type="submission" date="2016-07" db="EMBL/GenBank/DDBJ databases">
        <title>Genome of Pelobium manganitolerans.</title>
        <authorList>
            <person name="Wu S."/>
            <person name="Wang G."/>
        </authorList>
    </citation>
    <scope>NUCLEOTIDE SEQUENCE [LARGE SCALE GENOMIC DNA]</scope>
    <source>
        <strain evidence="3 4">YS-25</strain>
    </source>
</reference>
<dbReference type="RefSeq" id="WP_120182640.1">
    <property type="nucleotide sequence ID" value="NZ_MBTA01000027.1"/>
</dbReference>
<sequence>MLVSLTLVRYRTIFIPFAFLAMALHRIPLFFTKGCSFWKLLGCGKNGSFDLTPDLNQWGLLAVWRNEESYWRFKQHSVISKWWRYFGVKESTVLLQPLSAHGKWSGKEPFGKPKNKTHQGQIAVLTRATIRFNRLKNFWKNVSPVAEIMRKHKGFISSVGIGEAPFFMQATFSIWESTEDMVQFAYKDEKHAEVIKRTRDEAWYAEELFARFAVISISGELFGSS</sequence>
<organism evidence="3 4">
    <name type="scientific">Pelobium manganitolerans</name>
    <dbReference type="NCBI Taxonomy" id="1842495"/>
    <lineage>
        <taxon>Bacteria</taxon>
        <taxon>Pseudomonadati</taxon>
        <taxon>Bacteroidota</taxon>
        <taxon>Sphingobacteriia</taxon>
        <taxon>Sphingobacteriales</taxon>
        <taxon>Sphingobacteriaceae</taxon>
        <taxon>Pelobium</taxon>
    </lineage>
</organism>